<comment type="caution">
    <text evidence="1">The sequence shown here is derived from an EMBL/GenBank/DDBJ whole genome shotgun (WGS) entry which is preliminary data.</text>
</comment>
<gene>
    <name evidence="1" type="ORF">GOODEAATRI_014551</name>
</gene>
<proteinExistence type="predicted"/>
<accession>A0ABV0P451</accession>
<evidence type="ECO:0000313" key="2">
    <source>
        <dbReference type="Proteomes" id="UP001476798"/>
    </source>
</evidence>
<sequence>MMVSYDCCTHTHDFLHSSFLTHMAQMCFFLCKTTGAGKKNRRAQPMFVMAVGSTFPIFNPGMCSDAKNLLQCHRLPGRGEREEELLGAQANLLLSLIGYSQFLRFIVRNTSSDSVTQNVSA</sequence>
<dbReference type="Proteomes" id="UP001476798">
    <property type="component" value="Unassembled WGS sequence"/>
</dbReference>
<protein>
    <submittedName>
        <fullName evidence="1">Uncharacterized protein</fullName>
    </submittedName>
</protein>
<organism evidence="1 2">
    <name type="scientific">Goodea atripinnis</name>
    <dbReference type="NCBI Taxonomy" id="208336"/>
    <lineage>
        <taxon>Eukaryota</taxon>
        <taxon>Metazoa</taxon>
        <taxon>Chordata</taxon>
        <taxon>Craniata</taxon>
        <taxon>Vertebrata</taxon>
        <taxon>Euteleostomi</taxon>
        <taxon>Actinopterygii</taxon>
        <taxon>Neopterygii</taxon>
        <taxon>Teleostei</taxon>
        <taxon>Neoteleostei</taxon>
        <taxon>Acanthomorphata</taxon>
        <taxon>Ovalentaria</taxon>
        <taxon>Atherinomorphae</taxon>
        <taxon>Cyprinodontiformes</taxon>
        <taxon>Goodeidae</taxon>
        <taxon>Goodea</taxon>
    </lineage>
</organism>
<name>A0ABV0P451_9TELE</name>
<reference evidence="1 2" key="1">
    <citation type="submission" date="2021-06" db="EMBL/GenBank/DDBJ databases">
        <authorList>
            <person name="Palmer J.M."/>
        </authorList>
    </citation>
    <scope>NUCLEOTIDE SEQUENCE [LARGE SCALE GENOMIC DNA]</scope>
    <source>
        <strain evidence="1 2">GA_2019</strain>
        <tissue evidence="1">Muscle</tissue>
    </source>
</reference>
<evidence type="ECO:0000313" key="1">
    <source>
        <dbReference type="EMBL" id="MEQ2178490.1"/>
    </source>
</evidence>
<keyword evidence="2" id="KW-1185">Reference proteome</keyword>
<dbReference type="EMBL" id="JAHRIO010061003">
    <property type="protein sequence ID" value="MEQ2178490.1"/>
    <property type="molecule type" value="Genomic_DNA"/>
</dbReference>